<reference evidence="1" key="1">
    <citation type="submission" date="2016-07" db="EMBL/GenBank/DDBJ databases">
        <authorList>
            <person name="Bretaudeau A."/>
        </authorList>
    </citation>
    <scope>NUCLEOTIDE SEQUENCE</scope>
    <source>
        <strain evidence="1">Rice</strain>
        <tissue evidence="1">Whole body</tissue>
    </source>
</reference>
<sequence length="93" mass="10663">MDIKITPLASGIQDMKQKLIYKGIHHHRQSVTDKQTAFGALISWFIRAGVTLDRRGSKQTGGHDDEKILDSFPQTIYRRISYAIPYNFTKNKV</sequence>
<dbReference type="EMBL" id="ODYU01001272">
    <property type="protein sequence ID" value="SOQ37257.1"/>
    <property type="molecule type" value="Genomic_DNA"/>
</dbReference>
<accession>A0A2H1V8W7</accession>
<dbReference type="AlphaFoldDB" id="A0A2H1V8W7"/>
<gene>
    <name evidence="1" type="ORF">SFRICE_003944</name>
</gene>
<organism evidence="1">
    <name type="scientific">Spodoptera frugiperda</name>
    <name type="common">Fall armyworm</name>
    <dbReference type="NCBI Taxonomy" id="7108"/>
    <lineage>
        <taxon>Eukaryota</taxon>
        <taxon>Metazoa</taxon>
        <taxon>Ecdysozoa</taxon>
        <taxon>Arthropoda</taxon>
        <taxon>Hexapoda</taxon>
        <taxon>Insecta</taxon>
        <taxon>Pterygota</taxon>
        <taxon>Neoptera</taxon>
        <taxon>Endopterygota</taxon>
        <taxon>Lepidoptera</taxon>
        <taxon>Glossata</taxon>
        <taxon>Ditrysia</taxon>
        <taxon>Noctuoidea</taxon>
        <taxon>Noctuidae</taxon>
        <taxon>Amphipyrinae</taxon>
        <taxon>Spodoptera</taxon>
    </lineage>
</organism>
<name>A0A2H1V8W7_SPOFR</name>
<evidence type="ECO:0000313" key="1">
    <source>
        <dbReference type="EMBL" id="SOQ37257.1"/>
    </source>
</evidence>
<proteinExistence type="predicted"/>
<protein>
    <submittedName>
        <fullName evidence="1">SFRICE_003944</fullName>
    </submittedName>
</protein>